<sequence>MADIPPTSPSNFSSNQSQQSAVGKHDGHVEGNLNCIALRHGWSRSFSLSPTEVSSMSYDSLSRTLEIYTLNLRPMVLRIYVEHPASSGNWCKIRPFKADGSLQSVLVRTFFEERLREGVVTTIDIRDGVDRKEESDGRSLRSMGSRILNPQKEKTEKRQGGGWFNGLINRIKTVTAPPKKEPRVVDTDEAEELRPRDAGEAEALSKPSIFKTGILSYFLPPSAVPRAHNTPPPEPAQDQEVEQMRKRGWLPPGVKRQLSFRRLSTRREKNLANPFLGGKRAKKQQEEENPFVDSSAAGAEEEEEEGEVDDFFELERPDSADATGVEMDKATGRVFLSIFGGVLFAHSGLQAWSRFNPKRSRSKGKGKAKAVEQPRKSPTPPPKDDDVE</sequence>
<evidence type="ECO:0000313" key="3">
    <source>
        <dbReference type="Proteomes" id="UP000219338"/>
    </source>
</evidence>
<accession>A0A284RW65</accession>
<feature type="compositionally biased region" description="Low complexity" evidence="1">
    <location>
        <begin position="9"/>
        <end position="20"/>
    </location>
</feature>
<dbReference type="Proteomes" id="UP000219338">
    <property type="component" value="Unassembled WGS sequence"/>
</dbReference>
<dbReference type="EMBL" id="FUEG01000018">
    <property type="protein sequence ID" value="SJL12989.1"/>
    <property type="molecule type" value="Genomic_DNA"/>
</dbReference>
<reference evidence="3" key="1">
    <citation type="journal article" date="2017" name="Nat. Ecol. Evol.">
        <title>Genome expansion and lineage-specific genetic innovations in the forest pathogenic fungi Armillaria.</title>
        <authorList>
            <person name="Sipos G."/>
            <person name="Prasanna A.N."/>
            <person name="Walter M.C."/>
            <person name="O'Connor E."/>
            <person name="Balint B."/>
            <person name="Krizsan K."/>
            <person name="Kiss B."/>
            <person name="Hess J."/>
            <person name="Varga T."/>
            <person name="Slot J."/>
            <person name="Riley R."/>
            <person name="Boka B."/>
            <person name="Rigling D."/>
            <person name="Barry K."/>
            <person name="Lee J."/>
            <person name="Mihaltcheva S."/>
            <person name="LaButti K."/>
            <person name="Lipzen A."/>
            <person name="Waldron R."/>
            <person name="Moloney N.M."/>
            <person name="Sperisen C."/>
            <person name="Kredics L."/>
            <person name="Vagvoelgyi C."/>
            <person name="Patrignani A."/>
            <person name="Fitzpatrick D."/>
            <person name="Nagy I."/>
            <person name="Doyle S."/>
            <person name="Anderson J.B."/>
            <person name="Grigoriev I.V."/>
            <person name="Gueldener U."/>
            <person name="Muensterkoetter M."/>
            <person name="Nagy L.G."/>
        </authorList>
    </citation>
    <scope>NUCLEOTIDE SEQUENCE [LARGE SCALE GENOMIC DNA]</scope>
    <source>
        <strain evidence="3">C18/9</strain>
    </source>
</reference>
<feature type="region of interest" description="Disordered" evidence="1">
    <location>
        <begin position="1"/>
        <end position="25"/>
    </location>
</feature>
<keyword evidence="3" id="KW-1185">Reference proteome</keyword>
<proteinExistence type="predicted"/>
<feature type="region of interest" description="Disordered" evidence="1">
    <location>
        <begin position="176"/>
        <end position="205"/>
    </location>
</feature>
<feature type="compositionally biased region" description="Basic residues" evidence="1">
    <location>
        <begin position="356"/>
        <end position="368"/>
    </location>
</feature>
<feature type="region of interest" description="Disordered" evidence="1">
    <location>
        <begin position="354"/>
        <end position="388"/>
    </location>
</feature>
<feature type="region of interest" description="Disordered" evidence="1">
    <location>
        <begin position="269"/>
        <end position="314"/>
    </location>
</feature>
<name>A0A284RW65_ARMOS</name>
<dbReference type="OrthoDB" id="3226885at2759"/>
<evidence type="ECO:0000313" key="2">
    <source>
        <dbReference type="EMBL" id="SJL12989.1"/>
    </source>
</evidence>
<dbReference type="OMA" id="NCIALRH"/>
<protein>
    <submittedName>
        <fullName evidence="2">Uncharacterized protein</fullName>
    </submittedName>
</protein>
<organism evidence="2 3">
    <name type="scientific">Armillaria ostoyae</name>
    <name type="common">Armillaria root rot fungus</name>
    <dbReference type="NCBI Taxonomy" id="47428"/>
    <lineage>
        <taxon>Eukaryota</taxon>
        <taxon>Fungi</taxon>
        <taxon>Dikarya</taxon>
        <taxon>Basidiomycota</taxon>
        <taxon>Agaricomycotina</taxon>
        <taxon>Agaricomycetes</taxon>
        <taxon>Agaricomycetidae</taxon>
        <taxon>Agaricales</taxon>
        <taxon>Marasmiineae</taxon>
        <taxon>Physalacriaceae</taxon>
        <taxon>Armillaria</taxon>
    </lineage>
</organism>
<evidence type="ECO:0000256" key="1">
    <source>
        <dbReference type="SAM" id="MobiDB-lite"/>
    </source>
</evidence>
<dbReference type="AlphaFoldDB" id="A0A284RW65"/>
<feature type="compositionally biased region" description="Basic and acidic residues" evidence="1">
    <location>
        <begin position="130"/>
        <end position="139"/>
    </location>
</feature>
<feature type="region of interest" description="Disordered" evidence="1">
    <location>
        <begin position="222"/>
        <end position="249"/>
    </location>
</feature>
<feature type="compositionally biased region" description="Acidic residues" evidence="1">
    <location>
        <begin position="299"/>
        <end position="312"/>
    </location>
</feature>
<feature type="region of interest" description="Disordered" evidence="1">
    <location>
        <begin position="130"/>
        <end position="162"/>
    </location>
</feature>
<gene>
    <name evidence="2" type="ORF">ARMOST_16424</name>
</gene>
<feature type="compositionally biased region" description="Basic and acidic residues" evidence="1">
    <location>
        <begin position="178"/>
        <end position="199"/>
    </location>
</feature>